<keyword evidence="3 12" id="KW-0378">Hydrolase</keyword>
<evidence type="ECO:0000256" key="12">
    <source>
        <dbReference type="PROSITE-ProRule" id="PRU00560"/>
    </source>
</evidence>
<keyword evidence="16" id="KW-1185">Reference proteome</keyword>
<sequence>MLNINQEQAIHSSGNLAVFACPGSGKTRTLIEKAAHLISPDHDDRILIVTFTKKAAGEIKERINKKIGPLSSRISVGTFHSVCKQQLEKGLNKKFNLVTGSKLIALVKRAMKQADFEGKADDALQKIDAAKCSITAPTDAAINDLFEAYQELLRRDGKHDMHDLILDAVAEMKAGRLRPFGHKWIFVDEFQDTDHVQFEWLKLHRNPSRSITVVGDDDQCIYGWRNALGFQGMERFVNEFQAEVVTLGINYRSYREIVFPSACLINLNQDRMLKALDPARGRGGRIACNRFSTDQDEAEALANAATQAPSEWAVLARTNMALDVIELELTARQIPYTRHGGSGVWSKLATQVLLDLLQSISRQSNGGYDSLLHWMGVPEHELSQLHQHGQVSYVGASYPDGDAISASTKKTINNLAIKFLDWQNLAKNKREELLLIGVSEFLMPAASTWDKEILARAISVLQRLKGSISQRIALVQRKQEEDIEGVGLFTMHASKGLEFPNVWIIRAEEEVIPSERSPESEERRLMYVAMTRAQNRLVISATSLNKPSRFISEAGLSMPKVGSPINL</sequence>
<dbReference type="PANTHER" id="PTHR11070">
    <property type="entry name" value="UVRD / RECB / PCRA DNA HELICASE FAMILY MEMBER"/>
    <property type="match status" value="1"/>
</dbReference>
<dbReference type="Pfam" id="PF13361">
    <property type="entry name" value="UvrD_C"/>
    <property type="match status" value="2"/>
</dbReference>
<dbReference type="PROSITE" id="PS51217">
    <property type="entry name" value="UVRD_HELICASE_CTER"/>
    <property type="match status" value="1"/>
</dbReference>
<dbReference type="InterPro" id="IPR014017">
    <property type="entry name" value="DNA_helicase_UvrD-like_C"/>
</dbReference>
<feature type="domain" description="UvrD-like helicase ATP-binding" evidence="13">
    <location>
        <begin position="1"/>
        <end position="254"/>
    </location>
</feature>
<keyword evidence="6" id="KW-0238">DNA-binding</keyword>
<reference evidence="15 16" key="1">
    <citation type="submission" date="2020-03" db="EMBL/GenBank/DDBJ databases">
        <title>Draft genome sequence of environmentally isolated violet-colored cultures.</title>
        <authorList>
            <person name="Wilson H.S."/>
        </authorList>
    </citation>
    <scope>NUCLEOTIDE SEQUENCE [LARGE SCALE GENOMIC DNA]</scope>
    <source>
        <strain evidence="15 16">HSC-16F04</strain>
    </source>
</reference>
<dbReference type="PROSITE" id="PS51198">
    <property type="entry name" value="UVRD_HELICASE_ATP_BIND"/>
    <property type="match status" value="1"/>
</dbReference>
<evidence type="ECO:0000256" key="1">
    <source>
        <dbReference type="ARBA" id="ARBA00009922"/>
    </source>
</evidence>
<dbReference type="EC" id="5.6.2.4" evidence="9"/>
<dbReference type="Gene3D" id="1.10.10.160">
    <property type="match status" value="1"/>
</dbReference>
<comment type="similarity">
    <text evidence="1">Belongs to the helicase family. UvrD subfamily.</text>
</comment>
<proteinExistence type="inferred from homology"/>
<organism evidence="15 16">
    <name type="scientific">Iodobacter violaceini</name>
    <dbReference type="NCBI Taxonomy" id="3044271"/>
    <lineage>
        <taxon>Bacteria</taxon>
        <taxon>Pseudomonadati</taxon>
        <taxon>Pseudomonadota</taxon>
        <taxon>Betaproteobacteria</taxon>
        <taxon>Neisseriales</taxon>
        <taxon>Chitinibacteraceae</taxon>
        <taxon>Iodobacter</taxon>
    </lineage>
</organism>
<evidence type="ECO:0000313" key="15">
    <source>
        <dbReference type="EMBL" id="NHQ86746.1"/>
    </source>
</evidence>
<dbReference type="CDD" id="cd17932">
    <property type="entry name" value="DEXQc_UvrD"/>
    <property type="match status" value="1"/>
</dbReference>
<gene>
    <name evidence="15" type="ORF">HA050_11520</name>
</gene>
<dbReference type="InterPro" id="IPR013986">
    <property type="entry name" value="DExx_box_DNA_helicase_dom_sf"/>
</dbReference>
<dbReference type="SUPFAM" id="SSF52540">
    <property type="entry name" value="P-loop containing nucleoside triphosphate hydrolases"/>
    <property type="match status" value="1"/>
</dbReference>
<evidence type="ECO:0000259" key="13">
    <source>
        <dbReference type="PROSITE" id="PS51198"/>
    </source>
</evidence>
<keyword evidence="7" id="KW-0413">Isomerase</keyword>
<evidence type="ECO:0000256" key="6">
    <source>
        <dbReference type="ARBA" id="ARBA00023125"/>
    </source>
</evidence>
<protein>
    <recommendedName>
        <fullName evidence="9">DNA 3'-5' helicase</fullName>
        <ecNumber evidence="9">5.6.2.4</ecNumber>
    </recommendedName>
    <alternativeName>
        <fullName evidence="10">DNA 3'-5' helicase II</fullName>
    </alternativeName>
</protein>
<dbReference type="Pfam" id="PF00580">
    <property type="entry name" value="UvrD-helicase"/>
    <property type="match status" value="1"/>
</dbReference>
<evidence type="ECO:0000313" key="16">
    <source>
        <dbReference type="Proteomes" id="UP000712570"/>
    </source>
</evidence>
<comment type="catalytic activity">
    <reaction evidence="8">
        <text>Couples ATP hydrolysis with the unwinding of duplex DNA by translocating in the 3'-5' direction.</text>
        <dbReference type="EC" id="5.6.2.4"/>
    </reaction>
</comment>
<evidence type="ECO:0000256" key="9">
    <source>
        <dbReference type="ARBA" id="ARBA00034808"/>
    </source>
</evidence>
<evidence type="ECO:0000259" key="14">
    <source>
        <dbReference type="PROSITE" id="PS51217"/>
    </source>
</evidence>
<evidence type="ECO:0000256" key="7">
    <source>
        <dbReference type="ARBA" id="ARBA00023235"/>
    </source>
</evidence>
<comment type="caution">
    <text evidence="15">The sequence shown here is derived from an EMBL/GenBank/DDBJ whole genome shotgun (WGS) entry which is preliminary data.</text>
</comment>
<dbReference type="InterPro" id="IPR000212">
    <property type="entry name" value="DNA_helicase_UvrD/REP"/>
</dbReference>
<evidence type="ECO:0000256" key="3">
    <source>
        <dbReference type="ARBA" id="ARBA00022801"/>
    </source>
</evidence>
<evidence type="ECO:0000256" key="10">
    <source>
        <dbReference type="ARBA" id="ARBA00034923"/>
    </source>
</evidence>
<dbReference type="Proteomes" id="UP000712570">
    <property type="component" value="Unassembled WGS sequence"/>
</dbReference>
<dbReference type="InterPro" id="IPR027417">
    <property type="entry name" value="P-loop_NTPase"/>
</dbReference>
<keyword evidence="5 12" id="KW-0067">ATP-binding</keyword>
<dbReference type="EMBL" id="JAAOLX010000005">
    <property type="protein sequence ID" value="NHQ86746.1"/>
    <property type="molecule type" value="Genomic_DNA"/>
</dbReference>
<keyword evidence="2 12" id="KW-0547">Nucleotide-binding</keyword>
<accession>A0ABX0L073</accession>
<feature type="binding site" evidence="12">
    <location>
        <begin position="20"/>
        <end position="27"/>
    </location>
    <ligand>
        <name>ATP</name>
        <dbReference type="ChEBI" id="CHEBI:30616"/>
    </ligand>
</feature>
<evidence type="ECO:0000256" key="11">
    <source>
        <dbReference type="ARBA" id="ARBA00048988"/>
    </source>
</evidence>
<dbReference type="PANTHER" id="PTHR11070:SF2">
    <property type="entry name" value="ATP-DEPENDENT DNA HELICASE SRS2"/>
    <property type="match status" value="1"/>
</dbReference>
<evidence type="ECO:0000256" key="2">
    <source>
        <dbReference type="ARBA" id="ARBA00022741"/>
    </source>
</evidence>
<name>A0ABX0L073_9NEIS</name>
<evidence type="ECO:0000256" key="5">
    <source>
        <dbReference type="ARBA" id="ARBA00022840"/>
    </source>
</evidence>
<feature type="domain" description="UvrD-like helicase C-terminal" evidence="14">
    <location>
        <begin position="255"/>
        <end position="496"/>
    </location>
</feature>
<evidence type="ECO:0000256" key="8">
    <source>
        <dbReference type="ARBA" id="ARBA00034617"/>
    </source>
</evidence>
<dbReference type="Gene3D" id="1.10.486.10">
    <property type="entry name" value="PCRA, domain 4"/>
    <property type="match status" value="1"/>
</dbReference>
<dbReference type="GO" id="GO:0004386">
    <property type="term" value="F:helicase activity"/>
    <property type="evidence" value="ECO:0007669"/>
    <property type="project" value="UniProtKB-KW"/>
</dbReference>
<dbReference type="RefSeq" id="WP_166826054.1">
    <property type="nucleotide sequence ID" value="NZ_JAAOLX010000005.1"/>
</dbReference>
<comment type="catalytic activity">
    <reaction evidence="11">
        <text>ATP + H2O = ADP + phosphate + H(+)</text>
        <dbReference type="Rhea" id="RHEA:13065"/>
        <dbReference type="ChEBI" id="CHEBI:15377"/>
        <dbReference type="ChEBI" id="CHEBI:15378"/>
        <dbReference type="ChEBI" id="CHEBI:30616"/>
        <dbReference type="ChEBI" id="CHEBI:43474"/>
        <dbReference type="ChEBI" id="CHEBI:456216"/>
        <dbReference type="EC" id="5.6.2.4"/>
    </reaction>
</comment>
<dbReference type="Gene3D" id="3.40.50.300">
    <property type="entry name" value="P-loop containing nucleotide triphosphate hydrolases"/>
    <property type="match status" value="2"/>
</dbReference>
<evidence type="ECO:0000256" key="4">
    <source>
        <dbReference type="ARBA" id="ARBA00022806"/>
    </source>
</evidence>
<keyword evidence="4 12" id="KW-0347">Helicase</keyword>
<dbReference type="InterPro" id="IPR014016">
    <property type="entry name" value="UvrD-like_ATP-bd"/>
</dbReference>